<keyword evidence="2" id="KW-1185">Reference proteome</keyword>
<dbReference type="InterPro" id="IPR006530">
    <property type="entry name" value="YD"/>
</dbReference>
<accession>A0ABY7VF39</accession>
<dbReference type="EMBL" id="CP059693">
    <property type="protein sequence ID" value="WDE11754.1"/>
    <property type="molecule type" value="Genomic_DNA"/>
</dbReference>
<dbReference type="RefSeq" id="WP_274051932.1">
    <property type="nucleotide sequence ID" value="NZ_CP059693.1"/>
</dbReference>
<proteinExistence type="predicted"/>
<dbReference type="InterPro" id="IPR050708">
    <property type="entry name" value="T6SS_VgrG/RHS"/>
</dbReference>
<name>A0ABY7VF39_9GAMM</name>
<sequence length="1600" mass="176770">MKFGSYLIRALYAVVLLGAFGLSASDSVVEPDLAQEDALITSSTSYDFIGDFITFPKTQNEAKLDASVFGDEIDLYSGGVIFKRSDVRLEPVGDLDIRYTLSYAINMPQVSGWLEEIPRVQSSYGYSMDLREQFTQSKAAKTGHYCSTDYTIEGGSAYRGPRSFYSTPTLIIPGKINERLLIDDNPLSPGTNTFITKSGWSVACFNSQESGVEGFVAQAPNGTKYYFDVYGNRGGVAQTSRTKLDKFTLQTSDNDLVDVTDAVSFTQVNESLFVSKIEDRFGNWATFEYTPLQYYKFGVDSSDKLISNQLKKISTSDGQQIIIDFDGVNKTVTANGRQWQYAFIAEDKFKVILPSEREWIYDFFPARAPFSKLSADGLNCKVDKHPNNSEMVTIQHPTGAVGTFSFNLTRVDLANRHSLPYCISAFSLREKKISYDTNKHDKWSFEYSGNKGQYFNSDITEEHKLQGVVPSNIDRYLNKKTTITLPDLTSVAYFINRNEESSNFGATHAVQHFDKAAHLKREIQLTYQLIPNLGSKVPGWYWDVGLQELHSQKAELTLDSATGDAYLSEYQDFNFFGQPSINYQKFTSGNSSTKKEKYYRYSFVHDYDHWVLNQLASTEVSSDGADNNYTEVSKTTYKDVTYVGQYTNQLLPDTEFQYGQRIKTYHSYDRQGNIQRVEFNQPRSIGTGNRFIEYTHYKRGQPQKITVPSRTGTGSISALRTFDDNGWVTSETDYNGVTTAYKYDVMGRLVSIDLANDISDGNNWLDTHFQWNDVTNTRRISRCTLNSTKTACVANTIALSVDEKHDALLRLTGRILEDKVSGNTGSHLRYQNFAYDYNNRQVFTSFLSDSHSEARGTSTTYDALGRIETIHTSGSGTITYAYLAGNKVKTTDAKSNDTTTTYLAYGAPEYQQITSIASPEGVTTDIAINLFGNITSVKQAGTQGYAVEQFEYRAYDAQQRLCQIKRTDVGATVIGRNALGEITWQADGQTATSNNACNTSAVVGDKITFTYDNLGSQHTISYGDGTPTRTFTRDNNGNITSIAGGGYRQSYQYNNQGLLAEETLELDGKVFVLNYGYDALGSLSRLAYPGGELAVDFAPNSFGQATQASWTKADQSTYNFVKPGASYYPNGSIDSFTYGNGIIHKTTLNSRQLPQQLHDYLGSTDKIKLGYSYDNNNNITRITNGVDSNFSLSALTYDGLDRLTGTTGGAAIGSSSLSYDGLGNIRRYSNTSSFNPSNLTYGYNSSMRLNSLTGSGSEGYNFGQNDSYDSRGNVTDNGKRSFQYNLAGQMITSGSNRYLYDGYNRRIKTTDSKGASYSLYSQSGRLMYRETVKGGINYIFLGDKLVAKQGSGVVTKSDDPDYNSVMSFKPFGEAIEAPNDEVGYTGHKFDTDLGLSYMQARYYDPVIGRFYSNDPKGFRDIHSFNRYTYANNNPYKYLDPDGMAAENAMKAGMAFRQSLSPGTQKTVAMVAGGAMVGGTAIAASTTVALAVSTSEIPIAISTAEAPLSPASAVNGVKLEKQLASQSQLTELAEGGGTVISQPAKQANRIAAQTGVEAKNVQKVSSDAHIAKDGSQVQTHSFRDADTNQLIEPKTIVDENN</sequence>
<dbReference type="Proteomes" id="UP001215231">
    <property type="component" value="Chromosome"/>
</dbReference>
<dbReference type="Gene3D" id="2.180.10.10">
    <property type="entry name" value="RHS repeat-associated core"/>
    <property type="match status" value="2"/>
</dbReference>
<dbReference type="PANTHER" id="PTHR32305">
    <property type="match status" value="1"/>
</dbReference>
<evidence type="ECO:0000313" key="2">
    <source>
        <dbReference type="Proteomes" id="UP001215231"/>
    </source>
</evidence>
<gene>
    <name evidence="1" type="ORF">H3N35_26775</name>
</gene>
<dbReference type="InterPro" id="IPR031325">
    <property type="entry name" value="RHS_repeat"/>
</dbReference>
<dbReference type="NCBIfam" id="TIGR03696">
    <property type="entry name" value="Rhs_assc_core"/>
    <property type="match status" value="1"/>
</dbReference>
<dbReference type="NCBIfam" id="TIGR01643">
    <property type="entry name" value="YD_repeat_2x"/>
    <property type="match status" value="1"/>
</dbReference>
<protein>
    <recommendedName>
        <fullName evidence="3">RHS repeat-associated core domain-containing protein</fullName>
    </recommendedName>
</protein>
<evidence type="ECO:0008006" key="3">
    <source>
        <dbReference type="Google" id="ProtNLM"/>
    </source>
</evidence>
<evidence type="ECO:0000313" key="1">
    <source>
        <dbReference type="EMBL" id="WDE11754.1"/>
    </source>
</evidence>
<dbReference type="Pfam" id="PF05593">
    <property type="entry name" value="RHS_repeat"/>
    <property type="match status" value="1"/>
</dbReference>
<reference evidence="1 2" key="1">
    <citation type="journal article" date="2022" name="Mar. Drugs">
        <title>Bioassay-Guided Fractionation Leads to the Detection of Cholic Acid Generated by the Rare Thalassomonas sp.</title>
        <authorList>
            <person name="Pheiffer F."/>
            <person name="Schneider Y.K."/>
            <person name="Hansen E.H."/>
            <person name="Andersen J.H."/>
            <person name="Isaksson J."/>
            <person name="Busche T."/>
            <person name="R C."/>
            <person name="Kalinowski J."/>
            <person name="Zyl L.V."/>
            <person name="Trindade M."/>
        </authorList>
    </citation>
    <scope>NUCLEOTIDE SEQUENCE [LARGE SCALE GENOMIC DNA]</scope>
    <source>
        <strain evidence="1 2">A5K-61T</strain>
    </source>
</reference>
<dbReference type="PANTHER" id="PTHR32305:SF15">
    <property type="entry name" value="PROTEIN RHSA-RELATED"/>
    <property type="match status" value="1"/>
</dbReference>
<organism evidence="1 2">
    <name type="scientific">Thalassomonas haliotis</name>
    <dbReference type="NCBI Taxonomy" id="485448"/>
    <lineage>
        <taxon>Bacteria</taxon>
        <taxon>Pseudomonadati</taxon>
        <taxon>Pseudomonadota</taxon>
        <taxon>Gammaproteobacteria</taxon>
        <taxon>Alteromonadales</taxon>
        <taxon>Colwelliaceae</taxon>
        <taxon>Thalassomonas</taxon>
    </lineage>
</organism>
<dbReference type="InterPro" id="IPR022385">
    <property type="entry name" value="Rhs_assc_core"/>
</dbReference>